<feature type="region of interest" description="Disordered" evidence="1">
    <location>
        <begin position="1"/>
        <end position="30"/>
    </location>
</feature>
<keyword evidence="3" id="KW-1185">Reference proteome</keyword>
<organism evidence="2 3">
    <name type="scientific">Stieleria marina</name>
    <dbReference type="NCBI Taxonomy" id="1930275"/>
    <lineage>
        <taxon>Bacteria</taxon>
        <taxon>Pseudomonadati</taxon>
        <taxon>Planctomycetota</taxon>
        <taxon>Planctomycetia</taxon>
        <taxon>Pirellulales</taxon>
        <taxon>Pirellulaceae</taxon>
        <taxon>Stieleria</taxon>
    </lineage>
</organism>
<accession>A0A517NW42</accession>
<evidence type="ECO:0000313" key="2">
    <source>
        <dbReference type="EMBL" id="QDT11318.1"/>
    </source>
</evidence>
<sequence>MTDDKPQSDDDSEEGETLFKRPENKPEWDCTSKCPTCGKECVREHNTAQKHKCSDDHTWYRW</sequence>
<reference evidence="2 3" key="1">
    <citation type="submission" date="2019-02" db="EMBL/GenBank/DDBJ databases">
        <title>Deep-cultivation of Planctomycetes and their phenomic and genomic characterization uncovers novel biology.</title>
        <authorList>
            <person name="Wiegand S."/>
            <person name="Jogler M."/>
            <person name="Boedeker C."/>
            <person name="Pinto D."/>
            <person name="Vollmers J."/>
            <person name="Rivas-Marin E."/>
            <person name="Kohn T."/>
            <person name="Peeters S.H."/>
            <person name="Heuer A."/>
            <person name="Rast P."/>
            <person name="Oberbeckmann S."/>
            <person name="Bunk B."/>
            <person name="Jeske O."/>
            <person name="Meyerdierks A."/>
            <person name="Storesund J.E."/>
            <person name="Kallscheuer N."/>
            <person name="Luecker S."/>
            <person name="Lage O.M."/>
            <person name="Pohl T."/>
            <person name="Merkel B.J."/>
            <person name="Hornburger P."/>
            <person name="Mueller R.-W."/>
            <person name="Bruemmer F."/>
            <person name="Labrenz M."/>
            <person name="Spormann A.M."/>
            <person name="Op den Camp H."/>
            <person name="Overmann J."/>
            <person name="Amann R."/>
            <person name="Jetten M.S.M."/>
            <person name="Mascher T."/>
            <person name="Medema M.H."/>
            <person name="Devos D.P."/>
            <person name="Kaster A.-K."/>
            <person name="Ovreas L."/>
            <person name="Rohde M."/>
            <person name="Galperin M.Y."/>
            <person name="Jogler C."/>
        </authorList>
    </citation>
    <scope>NUCLEOTIDE SEQUENCE [LARGE SCALE GENOMIC DNA]</scope>
    <source>
        <strain evidence="2 3">K23_9</strain>
    </source>
</reference>
<proteinExistence type="predicted"/>
<evidence type="ECO:0000256" key="1">
    <source>
        <dbReference type="SAM" id="MobiDB-lite"/>
    </source>
</evidence>
<dbReference type="RefSeq" id="WP_145419174.1">
    <property type="nucleotide sequence ID" value="NZ_CP036526.1"/>
</dbReference>
<gene>
    <name evidence="2" type="ORF">K239x_33130</name>
</gene>
<name>A0A517NW42_9BACT</name>
<dbReference type="EMBL" id="CP036526">
    <property type="protein sequence ID" value="QDT11318.1"/>
    <property type="molecule type" value="Genomic_DNA"/>
</dbReference>
<protein>
    <submittedName>
        <fullName evidence="2">Uncharacterized protein</fullName>
    </submittedName>
</protein>
<evidence type="ECO:0000313" key="3">
    <source>
        <dbReference type="Proteomes" id="UP000319817"/>
    </source>
</evidence>
<dbReference type="Proteomes" id="UP000319817">
    <property type="component" value="Chromosome"/>
</dbReference>
<dbReference type="AlphaFoldDB" id="A0A517NW42"/>
<feature type="compositionally biased region" description="Basic and acidic residues" evidence="1">
    <location>
        <begin position="17"/>
        <end position="30"/>
    </location>
</feature>